<evidence type="ECO:0000313" key="2">
    <source>
        <dbReference type="EMBL" id="CZT42636.1"/>
    </source>
</evidence>
<proteinExistence type="predicted"/>
<organism evidence="2 3">
    <name type="scientific">Rhynchosporium secalis</name>
    <name type="common">Barley scald fungus</name>
    <dbReference type="NCBI Taxonomy" id="38038"/>
    <lineage>
        <taxon>Eukaryota</taxon>
        <taxon>Fungi</taxon>
        <taxon>Dikarya</taxon>
        <taxon>Ascomycota</taxon>
        <taxon>Pezizomycotina</taxon>
        <taxon>Leotiomycetes</taxon>
        <taxon>Helotiales</taxon>
        <taxon>Ploettnerulaceae</taxon>
        <taxon>Rhynchosporium</taxon>
    </lineage>
</organism>
<evidence type="ECO:0000313" key="3">
    <source>
        <dbReference type="Proteomes" id="UP000177625"/>
    </source>
</evidence>
<reference evidence="3" key="1">
    <citation type="submission" date="2016-03" db="EMBL/GenBank/DDBJ databases">
        <authorList>
            <person name="Guldener U."/>
        </authorList>
    </citation>
    <scope>NUCLEOTIDE SEQUENCE [LARGE SCALE GENOMIC DNA]</scope>
</reference>
<dbReference type="AlphaFoldDB" id="A0A1E1M0L0"/>
<dbReference type="EMBL" id="FJVC01000102">
    <property type="protein sequence ID" value="CZT42636.1"/>
    <property type="molecule type" value="Genomic_DNA"/>
</dbReference>
<gene>
    <name evidence="2" type="ORF">RSE6_02571</name>
</gene>
<name>A0A1E1M0L0_RHYSE</name>
<keyword evidence="3" id="KW-1185">Reference proteome</keyword>
<dbReference type="Proteomes" id="UP000177625">
    <property type="component" value="Unassembled WGS sequence"/>
</dbReference>
<feature type="region of interest" description="Disordered" evidence="1">
    <location>
        <begin position="46"/>
        <end position="113"/>
    </location>
</feature>
<sequence length="235" mass="26109">MHCKPAFFQLTKTTILSCLTQKAPARPNSSVYHIFSALVEQELRTEAQPEPTTLEDAATWGNHNTNDTAESSSRSYWPRAKIEGRSSSEPQLPRTIGRPSGSQEQHNIGAAVRPSAVNDIPRQVFHDQKRDIQKECLWDPFGSLSNGNCELQSNQGFSGFSQAESVFRNNVYSGPFNWTTLQKAAISRGFSSLTHFIENALYANSHSIEDILSFDVNAGPSSQALVIMLQTRYLT</sequence>
<evidence type="ECO:0000256" key="1">
    <source>
        <dbReference type="SAM" id="MobiDB-lite"/>
    </source>
</evidence>
<protein>
    <submittedName>
        <fullName evidence="2">Uncharacterized protein</fullName>
    </submittedName>
</protein>
<feature type="compositionally biased region" description="Polar residues" evidence="1">
    <location>
        <begin position="61"/>
        <end position="75"/>
    </location>
</feature>
<accession>A0A1E1M0L0</accession>